<sequence length="91" mass="10721">MTRPTRRKPKEYKYSRYTYKQKHVILQYRDSHTTAETIDRFFSGVAAYAESINVELIKVPPSFTFVCQPADLLLTHSLKVIWIWMTPSLPL</sequence>
<dbReference type="AlphaFoldDB" id="W4GE01"/>
<dbReference type="OrthoDB" id="167117at2759"/>
<name>W4GE01_APHAT</name>
<dbReference type="RefSeq" id="XP_009833479.1">
    <property type="nucleotide sequence ID" value="XM_009835177.1"/>
</dbReference>
<reference evidence="1" key="1">
    <citation type="submission" date="2013-12" db="EMBL/GenBank/DDBJ databases">
        <title>The Genome Sequence of Aphanomyces astaci APO3.</title>
        <authorList>
            <consortium name="The Broad Institute Genomics Platform"/>
            <person name="Russ C."/>
            <person name="Tyler B."/>
            <person name="van West P."/>
            <person name="Dieguez-Uribeondo J."/>
            <person name="Young S.K."/>
            <person name="Zeng Q."/>
            <person name="Gargeya S."/>
            <person name="Fitzgerald M."/>
            <person name="Abouelleil A."/>
            <person name="Alvarado L."/>
            <person name="Chapman S.B."/>
            <person name="Gainer-Dewar J."/>
            <person name="Goldberg J."/>
            <person name="Griggs A."/>
            <person name="Gujja S."/>
            <person name="Hansen M."/>
            <person name="Howarth C."/>
            <person name="Imamovic A."/>
            <person name="Ireland A."/>
            <person name="Larimer J."/>
            <person name="McCowan C."/>
            <person name="Murphy C."/>
            <person name="Pearson M."/>
            <person name="Poon T.W."/>
            <person name="Priest M."/>
            <person name="Roberts A."/>
            <person name="Saif S."/>
            <person name="Shea T."/>
            <person name="Sykes S."/>
            <person name="Wortman J."/>
            <person name="Nusbaum C."/>
            <person name="Birren B."/>
        </authorList>
    </citation>
    <scope>NUCLEOTIDE SEQUENCE [LARGE SCALE GENOMIC DNA]</scope>
    <source>
        <strain evidence="1">APO3</strain>
    </source>
</reference>
<dbReference type="VEuPathDB" id="FungiDB:H257_09059"/>
<proteinExistence type="predicted"/>
<accession>W4GE01</accession>
<protein>
    <submittedName>
        <fullName evidence="1">Uncharacterized protein</fullName>
    </submittedName>
</protein>
<evidence type="ECO:0000313" key="1">
    <source>
        <dbReference type="EMBL" id="ETV77173.1"/>
    </source>
</evidence>
<dbReference type="EMBL" id="KI913134">
    <property type="protein sequence ID" value="ETV77173.1"/>
    <property type="molecule type" value="Genomic_DNA"/>
</dbReference>
<gene>
    <name evidence="1" type="ORF">H257_09059</name>
</gene>
<organism evidence="1">
    <name type="scientific">Aphanomyces astaci</name>
    <name type="common">Crayfish plague agent</name>
    <dbReference type="NCBI Taxonomy" id="112090"/>
    <lineage>
        <taxon>Eukaryota</taxon>
        <taxon>Sar</taxon>
        <taxon>Stramenopiles</taxon>
        <taxon>Oomycota</taxon>
        <taxon>Saprolegniomycetes</taxon>
        <taxon>Saprolegniales</taxon>
        <taxon>Verrucalvaceae</taxon>
        <taxon>Aphanomyces</taxon>
    </lineage>
</organism>
<dbReference type="GeneID" id="20811055"/>